<organism evidence="4 5">
    <name type="scientific">Tritrichomonas musculus</name>
    <dbReference type="NCBI Taxonomy" id="1915356"/>
    <lineage>
        <taxon>Eukaryota</taxon>
        <taxon>Metamonada</taxon>
        <taxon>Parabasalia</taxon>
        <taxon>Tritrichomonadida</taxon>
        <taxon>Tritrichomonadidae</taxon>
        <taxon>Tritrichomonas</taxon>
    </lineage>
</organism>
<proteinExistence type="predicted"/>
<comment type="caution">
    <text evidence="4">The sequence shown here is derived from an EMBL/GenBank/DDBJ whole genome shotgun (WGS) entry which is preliminary data.</text>
</comment>
<feature type="repeat" description="HEAT" evidence="2">
    <location>
        <begin position="248"/>
        <end position="286"/>
    </location>
</feature>
<dbReference type="InterPro" id="IPR011989">
    <property type="entry name" value="ARM-like"/>
</dbReference>
<gene>
    <name evidence="4" type="ORF">M9Y10_026807</name>
</gene>
<evidence type="ECO:0008006" key="6">
    <source>
        <dbReference type="Google" id="ProtNLM"/>
    </source>
</evidence>
<sequence length="575" mass="65141">MDDEIDYSIPPLERLQQYIKSTQDFMLIHCSECVIDCCSVATIEQVHSILIPAIKELLNNEDEEISDSMLMMVPDFVDALFDNFPDEAEDLLTENVLPLVHDVATDQSEQFAESFAALVVKLKTEYFTQKEVPFLQELSQNDDEFTRLAVANILLFLVEHISPSLWINGLLAIISDLSSDSSEEIRTKIPPLIALYTKQLQSAREKTLLSAKFVLFIRDSSESVRVAAAESLVTLCTSLDPSSNLVTVIPAARQLLNDQSELTRTTMKKNIGPLVAQLGKQADRSLVSQYCNALFSTDANVAYAAAYSFPAVAISIGPDRFDELRSGFDQASASREFMVRRTLAYGIIEYATILGSEDLYEASMNFLKDIPSVAIGVLTNLDRIIEFFIDKKEDFFFALQNPKRFKEWRLRMEISKQLRKCQKYYKKEDLVEIAKQLVIDDVWVVRNDAVNSFIDLMDEDDIEFVGMLVNGKEYYIREEAANIIRLLPEDLLINNEIGIIKALRKLSDDKVANVRIEAAKATRVLLKIMEDNEDLKELDEIFKNDIDVDVVYSINNDIEDENGGGDNEEEEEEGD</sequence>
<dbReference type="InterPro" id="IPR016024">
    <property type="entry name" value="ARM-type_fold"/>
</dbReference>
<evidence type="ECO:0000256" key="1">
    <source>
        <dbReference type="ARBA" id="ARBA00022737"/>
    </source>
</evidence>
<dbReference type="Gene3D" id="1.25.10.10">
    <property type="entry name" value="Leucine-rich Repeat Variant"/>
    <property type="match status" value="1"/>
</dbReference>
<reference evidence="4 5" key="1">
    <citation type="submission" date="2024-04" db="EMBL/GenBank/DDBJ databases">
        <title>Tritrichomonas musculus Genome.</title>
        <authorList>
            <person name="Alves-Ferreira E."/>
            <person name="Grigg M."/>
            <person name="Lorenzi H."/>
            <person name="Galac M."/>
        </authorList>
    </citation>
    <scope>NUCLEOTIDE SEQUENCE [LARGE SCALE GENOMIC DNA]</scope>
    <source>
        <strain evidence="4 5">EAF2021</strain>
    </source>
</reference>
<evidence type="ECO:0000256" key="2">
    <source>
        <dbReference type="PROSITE-ProRule" id="PRU00103"/>
    </source>
</evidence>
<accession>A0ABR2H6K5</accession>
<dbReference type="InterPro" id="IPR021133">
    <property type="entry name" value="HEAT_type_2"/>
</dbReference>
<feature type="region of interest" description="Disordered" evidence="3">
    <location>
        <begin position="556"/>
        <end position="575"/>
    </location>
</feature>
<evidence type="ECO:0000313" key="4">
    <source>
        <dbReference type="EMBL" id="KAK8841855.1"/>
    </source>
</evidence>
<name>A0ABR2H6K5_9EUKA</name>
<dbReference type="EMBL" id="JAPFFF010000040">
    <property type="protein sequence ID" value="KAK8841855.1"/>
    <property type="molecule type" value="Genomic_DNA"/>
</dbReference>
<dbReference type="PROSITE" id="PS50077">
    <property type="entry name" value="HEAT_REPEAT"/>
    <property type="match status" value="1"/>
</dbReference>
<dbReference type="SUPFAM" id="SSF48371">
    <property type="entry name" value="ARM repeat"/>
    <property type="match status" value="1"/>
</dbReference>
<dbReference type="PANTHER" id="PTHR10648">
    <property type="entry name" value="SERINE/THREONINE-PROTEIN PHOSPHATASE PP2A 65 KDA REGULATORY SUBUNIT"/>
    <property type="match status" value="1"/>
</dbReference>
<dbReference type="Proteomes" id="UP001470230">
    <property type="component" value="Unassembled WGS sequence"/>
</dbReference>
<evidence type="ECO:0000256" key="3">
    <source>
        <dbReference type="SAM" id="MobiDB-lite"/>
    </source>
</evidence>
<evidence type="ECO:0000313" key="5">
    <source>
        <dbReference type="Proteomes" id="UP001470230"/>
    </source>
</evidence>
<dbReference type="InterPro" id="IPR051023">
    <property type="entry name" value="PP2A_Regulatory_Subunit_A"/>
</dbReference>
<dbReference type="PANTHER" id="PTHR10648:SF1">
    <property type="entry name" value="SERINE_THREONINE-PROTEIN PHOSPHATASE 4 REGULATORY SUBUNIT 1"/>
    <property type="match status" value="1"/>
</dbReference>
<keyword evidence="1" id="KW-0677">Repeat</keyword>
<keyword evidence="5" id="KW-1185">Reference proteome</keyword>
<protein>
    <recommendedName>
        <fullName evidence="6">HEAT repeat family protein</fullName>
    </recommendedName>
</protein>
<feature type="compositionally biased region" description="Acidic residues" evidence="3">
    <location>
        <begin position="557"/>
        <end position="575"/>
    </location>
</feature>